<evidence type="ECO:0000313" key="2">
    <source>
        <dbReference type="EMBL" id="KAF2403313.1"/>
    </source>
</evidence>
<reference evidence="2" key="1">
    <citation type="journal article" date="2020" name="Stud. Mycol.">
        <title>101 Dothideomycetes genomes: a test case for predicting lifestyles and emergence of pathogens.</title>
        <authorList>
            <person name="Haridas S."/>
            <person name="Albert R."/>
            <person name="Binder M."/>
            <person name="Bloem J."/>
            <person name="Labutti K."/>
            <person name="Salamov A."/>
            <person name="Andreopoulos B."/>
            <person name="Baker S."/>
            <person name="Barry K."/>
            <person name="Bills G."/>
            <person name="Bluhm B."/>
            <person name="Cannon C."/>
            <person name="Castanera R."/>
            <person name="Culley D."/>
            <person name="Daum C."/>
            <person name="Ezra D."/>
            <person name="Gonzalez J."/>
            <person name="Henrissat B."/>
            <person name="Kuo A."/>
            <person name="Liang C."/>
            <person name="Lipzen A."/>
            <person name="Lutzoni F."/>
            <person name="Magnuson J."/>
            <person name="Mondo S."/>
            <person name="Nolan M."/>
            <person name="Ohm R."/>
            <person name="Pangilinan J."/>
            <person name="Park H.-J."/>
            <person name="Ramirez L."/>
            <person name="Alfaro M."/>
            <person name="Sun H."/>
            <person name="Tritt A."/>
            <person name="Yoshinaga Y."/>
            <person name="Zwiers L.-H."/>
            <person name="Turgeon B."/>
            <person name="Goodwin S."/>
            <person name="Spatafora J."/>
            <person name="Crous P."/>
            <person name="Grigoriev I."/>
        </authorList>
    </citation>
    <scope>NUCLEOTIDE SEQUENCE</scope>
    <source>
        <strain evidence="2">CBS 262.69</strain>
    </source>
</reference>
<dbReference type="Proteomes" id="UP000799640">
    <property type="component" value="Unassembled WGS sequence"/>
</dbReference>
<feature type="region of interest" description="Disordered" evidence="1">
    <location>
        <begin position="24"/>
        <end position="80"/>
    </location>
</feature>
<evidence type="ECO:0000313" key="3">
    <source>
        <dbReference type="Proteomes" id="UP000799640"/>
    </source>
</evidence>
<gene>
    <name evidence="2" type="ORF">EJ06DRAFT_526905</name>
</gene>
<accession>A0A6G1I4T6</accession>
<dbReference type="EMBL" id="ML996689">
    <property type="protein sequence ID" value="KAF2403313.1"/>
    <property type="molecule type" value="Genomic_DNA"/>
</dbReference>
<organism evidence="2 3">
    <name type="scientific">Trichodelitschia bisporula</name>
    <dbReference type="NCBI Taxonomy" id="703511"/>
    <lineage>
        <taxon>Eukaryota</taxon>
        <taxon>Fungi</taxon>
        <taxon>Dikarya</taxon>
        <taxon>Ascomycota</taxon>
        <taxon>Pezizomycotina</taxon>
        <taxon>Dothideomycetes</taxon>
        <taxon>Dothideomycetes incertae sedis</taxon>
        <taxon>Phaeotrichales</taxon>
        <taxon>Phaeotrichaceae</taxon>
        <taxon>Trichodelitschia</taxon>
    </lineage>
</organism>
<name>A0A6G1I4T6_9PEZI</name>
<dbReference type="AlphaFoldDB" id="A0A6G1I4T6"/>
<proteinExistence type="predicted"/>
<keyword evidence="3" id="KW-1185">Reference proteome</keyword>
<sequence length="80" mass="8811">MGSAPVTLTFARIAICQPSAAMLEYSGPNPPSFPTPRQVPPSPPKIHQLRRRTAAPPPQRNSGATYDSHAPLRQPRCRRR</sequence>
<feature type="compositionally biased region" description="Pro residues" evidence="1">
    <location>
        <begin position="28"/>
        <end position="44"/>
    </location>
</feature>
<protein>
    <submittedName>
        <fullName evidence="2">Uncharacterized protein</fullName>
    </submittedName>
</protein>
<evidence type="ECO:0000256" key="1">
    <source>
        <dbReference type="SAM" id="MobiDB-lite"/>
    </source>
</evidence>